<accession>A0ABX0NGL8</accession>
<sequence>MPEMGAHPHLFACAAKQFSSVPLVLQEAQIYALSDYYRKIYRRIRIDGWIELANESKGLPIPSEVVKGNAYSDACGFTDLSAFSENDMYAVGGEGDVWRFDGAKWHNCALPTKCLFAIGLLRWRRARLHNGNERKCMGGGELTVGHG</sequence>
<name>A0ABX0NGL8_9BURK</name>
<dbReference type="EMBL" id="WHJG01000066">
    <property type="protein sequence ID" value="NHZ83863.1"/>
    <property type="molecule type" value="Genomic_DNA"/>
</dbReference>
<reference evidence="1 2" key="1">
    <citation type="submission" date="2019-10" db="EMBL/GenBank/DDBJ databases">
        <title>Taxonomy of Antarctic Massilia spp.: description of Massilia rubra sp. nov., Massilia aquatica sp. nov., Massilia mucilaginosa sp. nov., Massilia frigida sp. nov. isolated from streams, lakes and regoliths.</title>
        <authorList>
            <person name="Holochova P."/>
            <person name="Sedlacek I."/>
            <person name="Kralova S."/>
            <person name="Maslanova I."/>
            <person name="Busse H.-J."/>
            <person name="Stankova E."/>
            <person name="Vrbovska V."/>
            <person name="Kovarovic V."/>
            <person name="Bartak M."/>
            <person name="Svec P."/>
            <person name="Pantucek R."/>
        </authorList>
    </citation>
    <scope>NUCLEOTIDE SEQUENCE [LARGE SCALE GENOMIC DNA]</scope>
    <source>
        <strain evidence="1 2">CCM 8695</strain>
    </source>
</reference>
<evidence type="ECO:0000313" key="2">
    <source>
        <dbReference type="Proteomes" id="UP000621455"/>
    </source>
</evidence>
<organism evidence="1 2">
    <name type="scientific">Massilia frigida</name>
    <dbReference type="NCBI Taxonomy" id="2609281"/>
    <lineage>
        <taxon>Bacteria</taxon>
        <taxon>Pseudomonadati</taxon>
        <taxon>Pseudomonadota</taxon>
        <taxon>Betaproteobacteria</taxon>
        <taxon>Burkholderiales</taxon>
        <taxon>Oxalobacteraceae</taxon>
        <taxon>Telluria group</taxon>
        <taxon>Massilia</taxon>
    </lineage>
</organism>
<dbReference type="RefSeq" id="WP_167093949.1">
    <property type="nucleotide sequence ID" value="NZ_WHJG01000066.1"/>
</dbReference>
<keyword evidence="2" id="KW-1185">Reference proteome</keyword>
<protein>
    <submittedName>
        <fullName evidence="1">Uncharacterized protein</fullName>
    </submittedName>
</protein>
<dbReference type="Proteomes" id="UP000621455">
    <property type="component" value="Unassembled WGS sequence"/>
</dbReference>
<proteinExistence type="predicted"/>
<comment type="caution">
    <text evidence="1">The sequence shown here is derived from an EMBL/GenBank/DDBJ whole genome shotgun (WGS) entry which is preliminary data.</text>
</comment>
<evidence type="ECO:0000313" key="1">
    <source>
        <dbReference type="EMBL" id="NHZ83863.1"/>
    </source>
</evidence>
<gene>
    <name evidence="1" type="ORF">F2P44_32025</name>
</gene>